<dbReference type="InterPro" id="IPR011047">
    <property type="entry name" value="Quinoprotein_ADH-like_sf"/>
</dbReference>
<dbReference type="SUPFAM" id="SSF52540">
    <property type="entry name" value="P-loop containing nucleoside triphosphate hydrolases"/>
    <property type="match status" value="1"/>
</dbReference>
<dbReference type="STRING" id="298654.FraEuI1c_3367"/>
<dbReference type="KEGG" id="fri:FraEuI1c_3367"/>
<dbReference type="SMART" id="SM00320">
    <property type="entry name" value="WD40"/>
    <property type="match status" value="8"/>
</dbReference>
<sequence length="1375" mass="146979">MPDRLTDAEVTRLADRYPRPDLALVVCETAGLAPRVLPLWQSRTALEFWRSVNELIAAGVIADGPARILAAARQVERAEKAAERGGDRLKNASVDQAGNQTPRWLLDIEDHVVARPDLENSLATCLLAARPAGRRLIVGVHGPGGFGKTTLAGVVQRRADVQQRFPDGILSARFGPGVRDTGLASVLYGFTSRLGDGLPALPDAAGMGMRLAELTAARRVLFVLDDVDSDEQVAVFRGLGPGCGVLVTTRDRRLLPLDCVVVDVEGMRAAESERLLLDIIDGLAVEHARRVASQCRNWPILLRLVAGFLRARIRVGVPVSAAVAETWDGLAEEGVTAFDPYGPSPLGVERTLSRSLRLLAAEEPSEDLADRFRDLALFPLGGAIPVSVLEILWARTAGWTAWRTGQFVDRLGDLALASRLAGGAVVRLHEVIFAYLRDSARTDFARRSRALVDAYRAQVPPGGGLSQWWSLDRGHYLWNTLEYHLVEADLADEATLLIQESRWLAGKVAAVGPVRLESDLAHIPGSYATGLARLVRRIGHLLNPDDPVDMIAATLFGYLVGEPDLRAPDSPNQRPRPPGILVPAFARLPDHPSARINRTVAAHRGGLAALAAAADGSWLGSVGSAASGQAAVGIWNPRGGPEPAERTVGEGRASFLRFAADGSRLVAAVQPKDKPPYEDRWIEVVLVDTATGDPVREPITLRPAAKYLAVAPDASWFAALDATGTLTLTSLTSGDELLRREGLTGPLKIAAHGSLLVAQASENSGLVALEPLTGKVMSLPGDGGRIDDFLVGPDGDWVASTGRTNRIWNPATGRSTAHGAVTDHLSVDLAAAPDGSWVAFATTLHPYEIGWPCRGGVTVRSPHDDSVDWHVATDRFIDGIAVTGTSDGRLVCASGIEAVSVWRIGAAGPDFGYDARTPGIGFPSGKEIRLKASADGSLLALKRGPKVRVYALDSPEREPIDLPGGGSALALAPGGDWLAMGAHNGGLRIWDTKDLSEAVRLDERHSSPRRTRPRGRRREASGGGSLPSPPEVDLTAPVATMAAAPDGSWLATADDECRMLIRDARTMAVTRQETLAWEDPRDPILVASPDSSFLVAGYQPRVGSMDTTCFPRVFTRKRAGWKSEDLDGHHGGLYGAIVAPDGSWIAALLDHIRYTEFDGFRYAEGGWQTWDRPRRGTELRDDIPPTTNAVALGNRKLAVVTRRSITIADVHSKKARAHKASFPRDIVGVAFAPESGRIAIAGRTQLVMWDTGRSLVSARAKDVPNPVGGLLAAPDGAWFATSAPGSITLWDARSGKRLRAFGGFEGPVAAMTVSPDRTLLTAACQDGTVRLWDLASGAAHSLRIDGNPTSCAWLAGQNRLVVGSERGLHVWDQLT</sequence>
<dbReference type="Gene3D" id="1.10.10.10">
    <property type="entry name" value="Winged helix-like DNA-binding domain superfamily/Winged helix DNA-binding domain"/>
    <property type="match status" value="1"/>
</dbReference>
<evidence type="ECO:0000259" key="7">
    <source>
        <dbReference type="Pfam" id="PF19955"/>
    </source>
</evidence>
<dbReference type="Pfam" id="PF19955">
    <property type="entry name" value="EAD1"/>
    <property type="match status" value="1"/>
</dbReference>
<dbReference type="PANTHER" id="PTHR19879">
    <property type="entry name" value="TRANSCRIPTION INITIATION FACTOR TFIID"/>
    <property type="match status" value="1"/>
</dbReference>
<evidence type="ECO:0000256" key="4">
    <source>
        <dbReference type="SAM" id="MobiDB-lite"/>
    </source>
</evidence>
<dbReference type="PROSITE" id="PS50294">
    <property type="entry name" value="WD_REPEATS_REGION"/>
    <property type="match status" value="1"/>
</dbReference>
<dbReference type="Pfam" id="PF17908">
    <property type="entry name" value="APAF1_C"/>
    <property type="match status" value="1"/>
</dbReference>
<dbReference type="HOGENOM" id="CLU_004080_1_0_11"/>
<evidence type="ECO:0000256" key="2">
    <source>
        <dbReference type="ARBA" id="ARBA00022737"/>
    </source>
</evidence>
<dbReference type="GO" id="GO:0043531">
    <property type="term" value="F:ADP binding"/>
    <property type="evidence" value="ECO:0007669"/>
    <property type="project" value="InterPro"/>
</dbReference>
<evidence type="ECO:0000259" key="6">
    <source>
        <dbReference type="Pfam" id="PF17908"/>
    </source>
</evidence>
<dbReference type="PANTHER" id="PTHR19879:SF9">
    <property type="entry name" value="TRANSCRIPTION INITIATION FACTOR TFIID SUBUNIT 5"/>
    <property type="match status" value="1"/>
</dbReference>
<feature type="domain" description="NB-ARC" evidence="5">
    <location>
        <begin position="135"/>
        <end position="254"/>
    </location>
</feature>
<dbReference type="RefSeq" id="WP_013424494.1">
    <property type="nucleotide sequence ID" value="NC_014666.1"/>
</dbReference>
<dbReference type="Pfam" id="PF00400">
    <property type="entry name" value="WD40"/>
    <property type="match status" value="1"/>
</dbReference>
<evidence type="ECO:0000256" key="3">
    <source>
        <dbReference type="PROSITE-ProRule" id="PRU00221"/>
    </source>
</evidence>
<dbReference type="InterPro" id="IPR036388">
    <property type="entry name" value="WH-like_DNA-bd_sf"/>
</dbReference>
<dbReference type="PROSITE" id="PS50082">
    <property type="entry name" value="WD_REPEATS_2"/>
    <property type="match status" value="1"/>
</dbReference>
<dbReference type="InterPro" id="IPR041452">
    <property type="entry name" value="APAF1_C"/>
</dbReference>
<dbReference type="GO" id="GO:0005829">
    <property type="term" value="C:cytosol"/>
    <property type="evidence" value="ECO:0007669"/>
    <property type="project" value="UniProtKB-ARBA"/>
</dbReference>
<dbReference type="eggNOG" id="COG2319">
    <property type="taxonomic scope" value="Bacteria"/>
</dbReference>
<dbReference type="SUPFAM" id="SSF50998">
    <property type="entry name" value="Quinoprotein alcohol dehydrogenase-like"/>
    <property type="match status" value="2"/>
</dbReference>
<reference evidence="8 9" key="1">
    <citation type="submission" date="2010-10" db="EMBL/GenBank/DDBJ databases">
        <title>Complete sequence of Frankia sp. EuI1c.</title>
        <authorList>
            <consortium name="US DOE Joint Genome Institute"/>
            <person name="Lucas S."/>
            <person name="Copeland A."/>
            <person name="Lapidus A."/>
            <person name="Cheng J.-F."/>
            <person name="Bruce D."/>
            <person name="Goodwin L."/>
            <person name="Pitluck S."/>
            <person name="Chertkov O."/>
            <person name="Detter J.C."/>
            <person name="Han C."/>
            <person name="Tapia R."/>
            <person name="Land M."/>
            <person name="Hauser L."/>
            <person name="Jeffries C."/>
            <person name="Kyrpides N."/>
            <person name="Ivanova N."/>
            <person name="Mikhailova N."/>
            <person name="Beauchemin N."/>
            <person name="Sen A."/>
            <person name="Sur S.A."/>
            <person name="Gtari M."/>
            <person name="Wall L."/>
            <person name="Tisa L."/>
            <person name="Woyke T."/>
        </authorList>
    </citation>
    <scope>NUCLEOTIDE SEQUENCE [LARGE SCALE GENOMIC DNA]</scope>
    <source>
        <strain evidence="9">DSM 45817 / CECT 9037 / EuI1c</strain>
    </source>
</reference>
<proteinExistence type="predicted"/>
<dbReference type="Pfam" id="PF00931">
    <property type="entry name" value="NB-ARC"/>
    <property type="match status" value="1"/>
</dbReference>
<feature type="compositionally biased region" description="Basic residues" evidence="4">
    <location>
        <begin position="1007"/>
        <end position="1017"/>
    </location>
</feature>
<dbReference type="EMBL" id="CP002299">
    <property type="protein sequence ID" value="ADP81376.1"/>
    <property type="molecule type" value="Genomic_DNA"/>
</dbReference>
<feature type="domain" description="Effector-associated" evidence="7">
    <location>
        <begin position="4"/>
        <end position="86"/>
    </location>
</feature>
<feature type="region of interest" description="Disordered" evidence="4">
    <location>
        <begin position="1000"/>
        <end position="1033"/>
    </location>
</feature>
<dbReference type="Proteomes" id="UP000002484">
    <property type="component" value="Chromosome"/>
</dbReference>
<evidence type="ECO:0000313" key="9">
    <source>
        <dbReference type="Proteomes" id="UP000002484"/>
    </source>
</evidence>
<dbReference type="InterPro" id="IPR001680">
    <property type="entry name" value="WD40_rpt"/>
</dbReference>
<evidence type="ECO:0000256" key="1">
    <source>
        <dbReference type="ARBA" id="ARBA00022574"/>
    </source>
</evidence>
<dbReference type="Gene3D" id="2.130.10.10">
    <property type="entry name" value="YVTN repeat-like/Quinoprotein amine dehydrogenase"/>
    <property type="match status" value="4"/>
</dbReference>
<feature type="repeat" description="WD" evidence="3">
    <location>
        <begin position="1301"/>
        <end position="1342"/>
    </location>
</feature>
<dbReference type="InterPro" id="IPR015943">
    <property type="entry name" value="WD40/YVTN_repeat-like_dom_sf"/>
</dbReference>
<feature type="domain" description="APAF-1 helical" evidence="6">
    <location>
        <begin position="474"/>
        <end position="524"/>
    </location>
</feature>
<dbReference type="InterPro" id="IPR027417">
    <property type="entry name" value="P-loop_NTPase"/>
</dbReference>
<name>E3IWP6_PSEI1</name>
<evidence type="ECO:0000259" key="5">
    <source>
        <dbReference type="Pfam" id="PF00931"/>
    </source>
</evidence>
<dbReference type="eggNOG" id="COG3903">
    <property type="taxonomic scope" value="Bacteria"/>
</dbReference>
<keyword evidence="1 3" id="KW-0853">WD repeat</keyword>
<dbReference type="InterPro" id="IPR002182">
    <property type="entry name" value="NB-ARC"/>
</dbReference>
<accession>E3IWP6</accession>
<dbReference type="PROSITE" id="PS00678">
    <property type="entry name" value="WD_REPEATS_1"/>
    <property type="match status" value="1"/>
</dbReference>
<dbReference type="InParanoid" id="E3IWP6"/>
<dbReference type="Gene3D" id="1.25.40.370">
    <property type="match status" value="1"/>
</dbReference>
<organism evidence="8 9">
    <name type="scientific">Pseudofrankia inefficax (strain DSM 45817 / CECT 9037 / DDB 130130 / EuI1c)</name>
    <name type="common">Frankia inefficax</name>
    <dbReference type="NCBI Taxonomy" id="298654"/>
    <lineage>
        <taxon>Bacteria</taxon>
        <taxon>Bacillati</taxon>
        <taxon>Actinomycetota</taxon>
        <taxon>Actinomycetes</taxon>
        <taxon>Frankiales</taxon>
        <taxon>Frankiaceae</taxon>
        <taxon>Pseudofrankia</taxon>
    </lineage>
</organism>
<dbReference type="PRINTS" id="PR00364">
    <property type="entry name" value="DISEASERSIST"/>
</dbReference>
<gene>
    <name evidence="8" type="ordered locus">FraEuI1c_3367</name>
</gene>
<keyword evidence="2" id="KW-0677">Repeat</keyword>
<dbReference type="InterPro" id="IPR019775">
    <property type="entry name" value="WD40_repeat_CS"/>
</dbReference>
<evidence type="ECO:0000313" key="8">
    <source>
        <dbReference type="EMBL" id="ADP81376.1"/>
    </source>
</evidence>
<dbReference type="InterPro" id="IPR045430">
    <property type="entry name" value="EAD1"/>
</dbReference>
<keyword evidence="9" id="KW-1185">Reference proteome</keyword>
<protein>
    <submittedName>
        <fullName evidence="8">NB-ARC domain protein</fullName>
    </submittedName>
</protein>
<dbReference type="Gene3D" id="3.40.50.300">
    <property type="entry name" value="P-loop containing nucleotide triphosphate hydrolases"/>
    <property type="match status" value="1"/>
</dbReference>